<dbReference type="AlphaFoldDB" id="A0A2A9DPP1"/>
<dbReference type="InterPro" id="IPR002669">
    <property type="entry name" value="UreD"/>
</dbReference>
<comment type="subcellular location">
    <subcellularLocation>
        <location evidence="3">Cytoplasm</location>
    </subcellularLocation>
</comment>
<evidence type="ECO:0000313" key="5">
    <source>
        <dbReference type="Proteomes" id="UP000221653"/>
    </source>
</evidence>
<evidence type="ECO:0000256" key="2">
    <source>
        <dbReference type="ARBA" id="ARBA00023186"/>
    </source>
</evidence>
<comment type="function">
    <text evidence="3">Required for maturation of urease via the functional incorporation of the urease nickel metallocenter.</text>
</comment>
<dbReference type="HAMAP" id="MF_01384">
    <property type="entry name" value="UreD"/>
    <property type="match status" value="1"/>
</dbReference>
<dbReference type="GO" id="GO:0016151">
    <property type="term" value="F:nickel cation binding"/>
    <property type="evidence" value="ECO:0007669"/>
    <property type="project" value="UniProtKB-UniRule"/>
</dbReference>
<protein>
    <recommendedName>
        <fullName evidence="3">Urease accessory protein UreD</fullName>
    </recommendedName>
</protein>
<dbReference type="GO" id="GO:0005737">
    <property type="term" value="C:cytoplasm"/>
    <property type="evidence" value="ECO:0007669"/>
    <property type="project" value="UniProtKB-SubCell"/>
</dbReference>
<dbReference type="Pfam" id="PF01774">
    <property type="entry name" value="UreD"/>
    <property type="match status" value="1"/>
</dbReference>
<dbReference type="STRING" id="1724.GCA_001044175_02386"/>
<keyword evidence="3" id="KW-0963">Cytoplasm</keyword>
<organism evidence="4 5">
    <name type="scientific">Corynebacterium renale</name>
    <dbReference type="NCBI Taxonomy" id="1724"/>
    <lineage>
        <taxon>Bacteria</taxon>
        <taxon>Bacillati</taxon>
        <taxon>Actinomycetota</taxon>
        <taxon>Actinomycetes</taxon>
        <taxon>Mycobacteriales</taxon>
        <taxon>Corynebacteriaceae</taxon>
        <taxon>Corynebacterium</taxon>
    </lineage>
</organism>
<keyword evidence="5" id="KW-1185">Reference proteome</keyword>
<reference evidence="4 5" key="1">
    <citation type="submission" date="2017-10" db="EMBL/GenBank/DDBJ databases">
        <title>Sequencing the genomes of 1000 actinobacteria strains.</title>
        <authorList>
            <person name="Klenk H.-P."/>
        </authorList>
    </citation>
    <scope>NUCLEOTIDE SEQUENCE [LARGE SCALE GENOMIC DNA]</scope>
    <source>
        <strain evidence="4 5">DSM 20688</strain>
    </source>
</reference>
<keyword evidence="2 3" id="KW-0143">Chaperone</keyword>
<comment type="subunit">
    <text evidence="3">UreD, UreF and UreG form a complex that acts as a GTP-hydrolysis-dependent molecular chaperone, activating the urease apoprotein by helping to assemble the nickel containing metallocenter of UreC. The UreE protein probably delivers the nickel.</text>
</comment>
<dbReference type="Proteomes" id="UP000221653">
    <property type="component" value="Unassembled WGS sequence"/>
</dbReference>
<dbReference type="OrthoDB" id="9807968at2"/>
<evidence type="ECO:0000256" key="3">
    <source>
        <dbReference type="HAMAP-Rule" id="MF_01384"/>
    </source>
</evidence>
<name>A0A2A9DPP1_9CORY</name>
<dbReference type="PANTHER" id="PTHR33643:SF1">
    <property type="entry name" value="UREASE ACCESSORY PROTEIN D"/>
    <property type="match status" value="1"/>
</dbReference>
<proteinExistence type="inferred from homology"/>
<keyword evidence="3" id="KW-0996">Nickel insertion</keyword>
<comment type="similarity">
    <text evidence="1 3">Belongs to the UreD family.</text>
</comment>
<evidence type="ECO:0000256" key="1">
    <source>
        <dbReference type="ARBA" id="ARBA00007177"/>
    </source>
</evidence>
<gene>
    <name evidence="3" type="primary">ureD</name>
    <name evidence="4" type="ORF">ATK06_0970</name>
</gene>
<evidence type="ECO:0000313" key="4">
    <source>
        <dbReference type="EMBL" id="PFG27890.1"/>
    </source>
</evidence>
<sequence>MPDFPKIVGNQPYVPRNPIGELELTIAPRAGKSVATHQFHQGSMKLMRAHYLDKSGQVYYTLIIPGGGYLGGDDYTLDITVEEGGSLLLTGQGATKVYRTPDDYCAQVMTVKMAPNSVFEYIPDQLILYRDSRYRQFTEAHLDSQSSFLTAEIITPGWDPKGGSFLYDEARLHTRLFIDGKLQVIDNLYVEPKGERFHTDQMVILEGFTHVATLLAYDPQLNDEHVDTLRRMLNEYEGSTPTRASITRTQGGALAVRALGTLTEDLYKLLLVVADYLRGEFRGQGPINLRKY</sequence>
<dbReference type="RefSeq" id="WP_098388922.1">
    <property type="nucleotide sequence ID" value="NZ_LS483404.1"/>
</dbReference>
<comment type="caution">
    <text evidence="4">The sequence shown here is derived from an EMBL/GenBank/DDBJ whole genome shotgun (WGS) entry which is preliminary data.</text>
</comment>
<dbReference type="PANTHER" id="PTHR33643">
    <property type="entry name" value="UREASE ACCESSORY PROTEIN D"/>
    <property type="match status" value="1"/>
</dbReference>
<accession>A0A2A9DPP1</accession>
<dbReference type="EMBL" id="PDJF01000001">
    <property type="protein sequence ID" value="PFG27890.1"/>
    <property type="molecule type" value="Genomic_DNA"/>
</dbReference>